<sequence>MSRAAALTAAVLLSACAAPAADTPVAAPSISTPASPATAGPAFAALEKEFDSRLGVYGLDVASGRSIEYQADERFAYCSTFKALAAGALLSRDAELDKTVAVDRADILPHSPVTEKHVGRRISLRDATEAAVRYSDNAAANIMLQELGGPAGLESALRDLGDTVTTADRTEPDLNTATPGDERDTSTPRALARDLQAYVIGDALAAEDRTQLTDWMTGNATGDELIRAGVPHSWKVIDKSGAGGYGTRNDIAVLWPEPDRPIVLAVMSQRPAADAEFDNALIARAATVATGALR</sequence>
<evidence type="ECO:0000256" key="1">
    <source>
        <dbReference type="ARBA" id="ARBA00009009"/>
    </source>
</evidence>
<protein>
    <recommendedName>
        <fullName evidence="2 5">Beta-lactamase</fullName>
        <ecNumber evidence="2 5">3.5.2.6</ecNumber>
    </recommendedName>
</protein>
<dbReference type="NCBIfam" id="NF033103">
    <property type="entry name" value="bla_class_A"/>
    <property type="match status" value="1"/>
</dbReference>
<dbReference type="InterPro" id="IPR012338">
    <property type="entry name" value="Beta-lactam/transpept-like"/>
</dbReference>
<gene>
    <name evidence="9" type="primary">ampC_3</name>
    <name evidence="9" type="ORF">Aco03nite_086690</name>
</gene>
<evidence type="ECO:0000256" key="2">
    <source>
        <dbReference type="ARBA" id="ARBA00012865"/>
    </source>
</evidence>
<evidence type="ECO:0000256" key="6">
    <source>
        <dbReference type="SAM" id="MobiDB-lite"/>
    </source>
</evidence>
<accession>A0ABQ3XP31</accession>
<dbReference type="Gene3D" id="3.40.710.10">
    <property type="entry name" value="DD-peptidase/beta-lactamase superfamily"/>
    <property type="match status" value="1"/>
</dbReference>
<dbReference type="EMBL" id="BOMG01000105">
    <property type="protein sequence ID" value="GID60265.1"/>
    <property type="molecule type" value="Genomic_DNA"/>
</dbReference>
<dbReference type="InterPro" id="IPR000871">
    <property type="entry name" value="Beta-lactam_class-A"/>
</dbReference>
<dbReference type="PANTHER" id="PTHR35333">
    <property type="entry name" value="BETA-LACTAMASE"/>
    <property type="match status" value="1"/>
</dbReference>
<evidence type="ECO:0000313" key="9">
    <source>
        <dbReference type="EMBL" id="GID60265.1"/>
    </source>
</evidence>
<dbReference type="PANTHER" id="PTHR35333:SF3">
    <property type="entry name" value="BETA-LACTAMASE-TYPE TRANSPEPTIDASE FOLD CONTAINING PROTEIN"/>
    <property type="match status" value="1"/>
</dbReference>
<feature type="signal peptide" evidence="7">
    <location>
        <begin position="1"/>
        <end position="20"/>
    </location>
</feature>
<dbReference type="Proteomes" id="UP000612282">
    <property type="component" value="Unassembled WGS sequence"/>
</dbReference>
<organism evidence="9 10">
    <name type="scientific">Actinoplanes couchii</name>
    <dbReference type="NCBI Taxonomy" id="403638"/>
    <lineage>
        <taxon>Bacteria</taxon>
        <taxon>Bacillati</taxon>
        <taxon>Actinomycetota</taxon>
        <taxon>Actinomycetes</taxon>
        <taxon>Micromonosporales</taxon>
        <taxon>Micromonosporaceae</taxon>
        <taxon>Actinoplanes</taxon>
    </lineage>
</organism>
<dbReference type="InterPro" id="IPR045155">
    <property type="entry name" value="Beta-lactam_cat"/>
</dbReference>
<dbReference type="SUPFAM" id="SSF56601">
    <property type="entry name" value="beta-lactamase/transpeptidase-like"/>
    <property type="match status" value="1"/>
</dbReference>
<evidence type="ECO:0000256" key="4">
    <source>
        <dbReference type="ARBA" id="ARBA00023251"/>
    </source>
</evidence>
<feature type="chain" id="PRO_5047086908" description="Beta-lactamase" evidence="7">
    <location>
        <begin position="21"/>
        <end position="294"/>
    </location>
</feature>
<feature type="region of interest" description="Disordered" evidence="6">
    <location>
        <begin position="163"/>
        <end position="188"/>
    </location>
</feature>
<reference evidence="9 10" key="1">
    <citation type="submission" date="2021-01" db="EMBL/GenBank/DDBJ databases">
        <title>Whole genome shotgun sequence of Actinoplanes couchii NBRC 106145.</title>
        <authorList>
            <person name="Komaki H."/>
            <person name="Tamura T."/>
        </authorList>
    </citation>
    <scope>NUCLEOTIDE SEQUENCE [LARGE SCALE GENOMIC DNA]</scope>
    <source>
        <strain evidence="9 10">NBRC 106145</strain>
    </source>
</reference>
<dbReference type="PRINTS" id="PR00118">
    <property type="entry name" value="BLACTAMASEA"/>
</dbReference>
<dbReference type="InterPro" id="IPR023650">
    <property type="entry name" value="Beta-lactam_class-A_AS"/>
</dbReference>
<evidence type="ECO:0000313" key="10">
    <source>
        <dbReference type="Proteomes" id="UP000612282"/>
    </source>
</evidence>
<evidence type="ECO:0000256" key="7">
    <source>
        <dbReference type="SAM" id="SignalP"/>
    </source>
</evidence>
<keyword evidence="3 5" id="KW-0378">Hydrolase</keyword>
<proteinExistence type="inferred from homology"/>
<keyword evidence="4 5" id="KW-0046">Antibiotic resistance</keyword>
<name>A0ABQ3XP31_9ACTN</name>
<dbReference type="Pfam" id="PF13354">
    <property type="entry name" value="Beta-lactamase2"/>
    <property type="match status" value="1"/>
</dbReference>
<keyword evidence="10" id="KW-1185">Reference proteome</keyword>
<keyword evidence="7" id="KW-0732">Signal</keyword>
<comment type="caution">
    <text evidence="9">The sequence shown here is derived from an EMBL/GenBank/DDBJ whole genome shotgun (WGS) entry which is preliminary data.</text>
</comment>
<comment type="similarity">
    <text evidence="1 5">Belongs to the class-A beta-lactamase family.</text>
</comment>
<dbReference type="PROSITE" id="PS00146">
    <property type="entry name" value="BETA_LACTAMASE_A"/>
    <property type="match status" value="1"/>
</dbReference>
<evidence type="ECO:0000256" key="5">
    <source>
        <dbReference type="RuleBase" id="RU361140"/>
    </source>
</evidence>
<feature type="compositionally biased region" description="Polar residues" evidence="6">
    <location>
        <begin position="163"/>
        <end position="178"/>
    </location>
</feature>
<dbReference type="EC" id="3.5.2.6" evidence="2 5"/>
<evidence type="ECO:0000259" key="8">
    <source>
        <dbReference type="Pfam" id="PF13354"/>
    </source>
</evidence>
<feature type="domain" description="Beta-lactamase class A catalytic" evidence="8">
    <location>
        <begin position="55"/>
        <end position="267"/>
    </location>
</feature>
<evidence type="ECO:0000256" key="3">
    <source>
        <dbReference type="ARBA" id="ARBA00022801"/>
    </source>
</evidence>
<comment type="catalytic activity">
    <reaction evidence="5">
        <text>a beta-lactam + H2O = a substituted beta-amino acid</text>
        <dbReference type="Rhea" id="RHEA:20401"/>
        <dbReference type="ChEBI" id="CHEBI:15377"/>
        <dbReference type="ChEBI" id="CHEBI:35627"/>
        <dbReference type="ChEBI" id="CHEBI:140347"/>
        <dbReference type="EC" id="3.5.2.6"/>
    </reaction>
</comment>
<dbReference type="PROSITE" id="PS51257">
    <property type="entry name" value="PROKAR_LIPOPROTEIN"/>
    <property type="match status" value="1"/>
</dbReference>